<dbReference type="Proteomes" id="UP000231701">
    <property type="component" value="Chromosome"/>
</dbReference>
<dbReference type="RefSeq" id="WP_100278188.1">
    <property type="nucleotide sequence ID" value="NZ_CP018799.1"/>
</dbReference>
<name>A0A2K8KZI7_MARES</name>
<dbReference type="AlphaFoldDB" id="A0A2K8KZI7"/>
<dbReference type="EMBL" id="CP018799">
    <property type="protein sequence ID" value="ATX80418.1"/>
    <property type="molecule type" value="Genomic_DNA"/>
</dbReference>
<gene>
    <name evidence="1" type="ORF">Ga0123461_2012</name>
</gene>
<evidence type="ECO:0000313" key="2">
    <source>
        <dbReference type="Proteomes" id="UP000231701"/>
    </source>
</evidence>
<evidence type="ECO:0000313" key="1">
    <source>
        <dbReference type="EMBL" id="ATX80418.1"/>
    </source>
</evidence>
<organism evidence="1 2">
    <name type="scientific">Mariprofundus aestuarium</name>
    <dbReference type="NCBI Taxonomy" id="1921086"/>
    <lineage>
        <taxon>Bacteria</taxon>
        <taxon>Pseudomonadati</taxon>
        <taxon>Pseudomonadota</taxon>
        <taxon>Candidatius Mariprofundia</taxon>
        <taxon>Mariprofundales</taxon>
        <taxon>Mariprofundaceae</taxon>
        <taxon>Mariprofundus</taxon>
    </lineage>
</organism>
<proteinExistence type="predicted"/>
<keyword evidence="2" id="KW-1185">Reference proteome</keyword>
<sequence length="78" mass="8912">MITAGGESHESIPGQENRRLFFSSTFHTENSLYGVTIRYMGIKIHFEDEHGLWELLHSLCKHTQQQDLIKEAAAKLIA</sequence>
<protein>
    <submittedName>
        <fullName evidence="1">Uncharacterized protein</fullName>
    </submittedName>
</protein>
<dbReference type="KEGG" id="maes:Ga0123461_2012"/>
<reference evidence="1 2" key="1">
    <citation type="submission" date="2016-12" db="EMBL/GenBank/DDBJ databases">
        <title>Isolation and genomic insights into novel planktonic Zetaproteobacteria from stratified waters of the Chesapeake Bay.</title>
        <authorList>
            <person name="McAllister S.M."/>
            <person name="Kato S."/>
            <person name="Chan C.S."/>
            <person name="Chiu B.K."/>
            <person name="Field E.K."/>
        </authorList>
    </citation>
    <scope>NUCLEOTIDE SEQUENCE [LARGE SCALE GENOMIC DNA]</scope>
    <source>
        <strain evidence="1 2">CP-5</strain>
    </source>
</reference>
<accession>A0A2K8KZI7</accession>